<dbReference type="PANTHER" id="PTHR10774">
    <property type="entry name" value="EXTENDED SYNAPTOTAGMIN-RELATED"/>
    <property type="match status" value="1"/>
</dbReference>
<dbReference type="GO" id="GO:0008289">
    <property type="term" value="F:lipid binding"/>
    <property type="evidence" value="ECO:0007669"/>
    <property type="project" value="InterPro"/>
</dbReference>
<dbReference type="SMART" id="SM00239">
    <property type="entry name" value="C2"/>
    <property type="match status" value="5"/>
</dbReference>
<dbReference type="CDD" id="cd00030">
    <property type="entry name" value="C2"/>
    <property type="match status" value="4"/>
</dbReference>
<feature type="region of interest" description="Disordered" evidence="1">
    <location>
        <begin position="1675"/>
        <end position="1711"/>
    </location>
</feature>
<name>A0AAW0F1P2_9TRYP</name>
<feature type="region of interest" description="Disordered" evidence="1">
    <location>
        <begin position="276"/>
        <end position="366"/>
    </location>
</feature>
<comment type="caution">
    <text evidence="3">The sequence shown here is derived from an EMBL/GenBank/DDBJ whole genome shotgun (WGS) entry which is preliminary data.</text>
</comment>
<feature type="region of interest" description="Disordered" evidence="1">
    <location>
        <begin position="2151"/>
        <end position="2193"/>
    </location>
</feature>
<feature type="region of interest" description="Disordered" evidence="1">
    <location>
        <begin position="1003"/>
        <end position="1025"/>
    </location>
</feature>
<evidence type="ECO:0000259" key="2">
    <source>
        <dbReference type="PROSITE" id="PS50004"/>
    </source>
</evidence>
<protein>
    <submittedName>
        <fullName evidence="3">C2 domain protein</fullName>
    </submittedName>
</protein>
<dbReference type="PANTHER" id="PTHR10774:SF190">
    <property type="entry name" value="C2 CALCIUM_LIPID-BINDING ENDONUCLEASE_EXONUCLEASE_PHOSPHATASE-RELATED"/>
    <property type="match status" value="1"/>
</dbReference>
<proteinExistence type="predicted"/>
<reference evidence="3 4" key="1">
    <citation type="journal article" date="2021" name="MBio">
        <title>A New Model Trypanosomatid, Novymonas esmeraldas: Genomic Perception of Its 'Candidatus Pandoraea novymonadis' Endosymbiont.</title>
        <authorList>
            <person name="Zakharova A."/>
            <person name="Saura A."/>
            <person name="Butenko A."/>
            <person name="Podesvova L."/>
            <person name="Warmusova S."/>
            <person name="Kostygov A.Y."/>
            <person name="Nenarokova A."/>
            <person name="Lukes J."/>
            <person name="Opperdoes F.R."/>
            <person name="Yurchenko V."/>
        </authorList>
    </citation>
    <scope>NUCLEOTIDE SEQUENCE [LARGE SCALE GENOMIC DNA]</scope>
    <source>
        <strain evidence="3 4">E262AT.01</strain>
    </source>
</reference>
<evidence type="ECO:0000256" key="1">
    <source>
        <dbReference type="SAM" id="MobiDB-lite"/>
    </source>
</evidence>
<feature type="domain" description="C2" evidence="2">
    <location>
        <begin position="1"/>
        <end position="103"/>
    </location>
</feature>
<dbReference type="EMBL" id="JAECZO010000006">
    <property type="protein sequence ID" value="KAK7200515.1"/>
    <property type="molecule type" value="Genomic_DNA"/>
</dbReference>
<dbReference type="SUPFAM" id="SSF49562">
    <property type="entry name" value="C2 domain (Calcium/lipid-binding domain, CaLB)"/>
    <property type="match status" value="4"/>
</dbReference>
<sequence length="2193" mass="239835">MGKLTVKVHNCELYRPVVSGNCAVNPRVTVVVDGTYRFQTHVKKNTVRPEYNDSFFVGNTHRLAVVEVSVYDVQEPSGLVLPGIGVFTATRGVVRAPTCIGVDEDDVATSSGAAGAGSGVAASASSSSKAPTPVLLGRCYISIERLVHNERRRRKYYLATPLPSTSATATAGSEISASMVNAAVNVGAAGASPATVAANVGPSLLLQSLPQGISGTVTISLESDSLGESAVDLRLNEQLEAAHVRRLRRFLLCYDRPKVAMLDVMMAHVRDVTELGPHINGGPRRNNSNTASSQAASRTGRVSRAGATPATSGAVTPRRYDADNCPSPALLSVRDGDADGGEDGDPVPGSSRPNRVLVLDPHASPTSSTIVPLFAMTQRKRSVCLGGRAELTAKVPDERETFEAMMNRLCEEYHVSEPGDFRLVMRVDGCTNINKDDWNQSLLGSDDVFVVVRSEAEEFSTSMATLQGTVVWAEANTITMDVVNPSRFCVTVILMGRSGTRTYEIGRCYVSAAPLSLGHVSRRNMFLCMGTSVTRVAANGVVHLLVRPINFGLTPADMAESVDGFYDRLSRFFKRYDPLRLPEVDVVARARLRELDTYMKDLVVEYGREPGTVRMRVVVDSLVSLRETAEMDLSGQNIRVLVTMGSSSVRTKAFAVRQFAPTKVRENYMFDVVRETDLICIEVVNARKENVVYGRVDFSCLNTQRGVMNRREFHLVGAAGTPEAYFSGIVRVGLYSDEVGHKYQVDMDMENAFAGRLRRYVYRRVPESLHRVNLAVATVFDMESFMAQLAVDYGDEDPTYALYFTVVGCRQLRSGFAGINPYVVVRVGIDAYQTKTAKASEEPDYFEFFQFHYDRPGDMAITLVVMDQSDIGNDEELGRAVIPLADVQPSRQYNDWLPLVSEKRSGKVREVGTIGFKYVVTDLNLVDRTRARLVKEQYRERTDRVPSTVDGAREGRGRSVGSPGTAGGTGDTASANGTSGAGHHWAAFKRYFQQTPLTAYSTRAVGGTASPDDDSDHLERSVDESTAHVVTALDTSSFKSGRSIASRTPTLNLMDGGIGSVEEFCSVDASQLNSTIPSDTDGDLSVSLDMADTMQHRGTETLARACIPVDEGDAGTRMQLRVRLLSCTNLFKPGRNMPNPYVLLSTICESHRSRVQFCTTEPRFNETFRFTVEDPNIDYLSITVLTDTPYGSKKLGHCTLSMRNVQRGTMRTRWTSLVIHPFQPAAVECGSVYLSLGAVNFGMNYLPSIDAENRLREQIREHLSQHARRQLHRLEWYVGEFSQLESILLGGWFRDHGVGVGASADDTGTRAAVEGGVAALAEAIADLEVTVLGVSHLYTAGFLAEGSCVVKARVNGTTRAKTRSIAGTQGSFVVQQGQDPLRFTVAEPTTTLVRLCVVLNGKTSAGDCYLSLADLHRGVAKERTLMVVMDSRSSHATPVGLIRVSVLCSNYGSSAPAPTEEELALHSRLTRFFYYYIPNELAMVDVKYATTLNVEAYLSRMVDKYGPEPGDHHLRFTLDRCRNLVHKSDNTTLHVFCIVRAGLQEFHSSIVEGRGECVFCETFDLAVGLPLREKVELILMRYYPSKRVELGRTQLELRTLRRAEENTMELALVSNVGTKSAGVSGLLKVLAYPTNFGRDGQMHARSHSTFAYGLGGQSLMAQTTYLFAAPTPTPAGVSAGPRSTAASIYGAGDDPSDGERTTPPRSTSRLVTSGSRNASFAWRSGGGGAAATSANASRAGGTSATITIVGFVGLTMRDAEIYLRVSDQDKVLLKTRPIPVDQLVALEANAASFTIENVSANYDKAYTLKLGFRKLFGAEALCYADFCITRCPAGKTVEKRLRLYDVNSQFLGMCRLSVTMPDVHLRVKQWQHLSPNVFEPLMDDVASLVSTYMPKDVRRLDLILCHAPDIRRVHRALRLQLAPSVAATVYVAIHDLDLHSTTMRHTCVVHASVGDFSTEAARRQPGAAPVYPHGMSKEGISKMDFPLLRVDISATGPAATLTLSVCDRASKSRSEEIGRTVVSLRALLTPAAFDMSERVQVPLVSVRHAVNRVHATLVGTVTFSIMPPAFESYGASVRFASNVVEGFDRAYVRYYADRICRLLRHYDANSLVDIHARLYETYVSCRGWESGLPSCLSDLVLRWGPEIDSCTPPPPLRRRDDAQHSTAVAQQEHQHNSPSPRELTPADETRPAR</sequence>
<evidence type="ECO:0000313" key="3">
    <source>
        <dbReference type="EMBL" id="KAK7200515.1"/>
    </source>
</evidence>
<feature type="region of interest" description="Disordered" evidence="1">
    <location>
        <begin position="938"/>
        <end position="980"/>
    </location>
</feature>
<dbReference type="Pfam" id="PF00168">
    <property type="entry name" value="C2"/>
    <property type="match status" value="4"/>
</dbReference>
<evidence type="ECO:0000313" key="4">
    <source>
        <dbReference type="Proteomes" id="UP001430356"/>
    </source>
</evidence>
<feature type="domain" description="C2" evidence="2">
    <location>
        <begin position="1495"/>
        <end position="1610"/>
    </location>
</feature>
<feature type="compositionally biased region" description="Low complexity" evidence="1">
    <location>
        <begin position="284"/>
        <end position="299"/>
    </location>
</feature>
<dbReference type="Proteomes" id="UP001430356">
    <property type="component" value="Unassembled WGS sequence"/>
</dbReference>
<keyword evidence="4" id="KW-1185">Reference proteome</keyword>
<feature type="compositionally biased region" description="Low complexity" evidence="1">
    <location>
        <begin position="971"/>
        <end position="980"/>
    </location>
</feature>
<dbReference type="InterPro" id="IPR035892">
    <property type="entry name" value="C2_domain_sf"/>
</dbReference>
<gene>
    <name evidence="3" type="ORF">NESM_000107000</name>
</gene>
<dbReference type="Gene3D" id="2.60.40.150">
    <property type="entry name" value="C2 domain"/>
    <property type="match status" value="4"/>
</dbReference>
<dbReference type="InterPro" id="IPR045050">
    <property type="entry name" value="Synaptotagmin_plant"/>
</dbReference>
<feature type="domain" description="C2" evidence="2">
    <location>
        <begin position="783"/>
        <end position="897"/>
    </location>
</feature>
<dbReference type="InterPro" id="IPR000008">
    <property type="entry name" value="C2_dom"/>
</dbReference>
<accession>A0AAW0F1P2</accession>
<dbReference type="GO" id="GO:0005783">
    <property type="term" value="C:endoplasmic reticulum"/>
    <property type="evidence" value="ECO:0007669"/>
    <property type="project" value="TreeGrafter"/>
</dbReference>
<dbReference type="PROSITE" id="PS50004">
    <property type="entry name" value="C2"/>
    <property type="match status" value="4"/>
</dbReference>
<organism evidence="3 4">
    <name type="scientific">Novymonas esmeraldas</name>
    <dbReference type="NCBI Taxonomy" id="1808958"/>
    <lineage>
        <taxon>Eukaryota</taxon>
        <taxon>Discoba</taxon>
        <taxon>Euglenozoa</taxon>
        <taxon>Kinetoplastea</taxon>
        <taxon>Metakinetoplastina</taxon>
        <taxon>Trypanosomatida</taxon>
        <taxon>Trypanosomatidae</taxon>
        <taxon>Novymonas</taxon>
    </lineage>
</organism>
<feature type="compositionally biased region" description="Polar residues" evidence="1">
    <location>
        <begin position="2164"/>
        <end position="2179"/>
    </location>
</feature>
<feature type="domain" description="C2" evidence="2">
    <location>
        <begin position="1101"/>
        <end position="1215"/>
    </location>
</feature>